<dbReference type="InterPro" id="IPR025634">
    <property type="entry name" value="DUF4292"/>
</dbReference>
<keyword evidence="2" id="KW-1185">Reference proteome</keyword>
<accession>H1DJ50</accession>
<dbReference type="Pfam" id="PF14125">
    <property type="entry name" value="DUF4292"/>
    <property type="match status" value="1"/>
</dbReference>
<proteinExistence type="predicted"/>
<evidence type="ECO:0000313" key="2">
    <source>
        <dbReference type="Proteomes" id="UP000004892"/>
    </source>
</evidence>
<comment type="caution">
    <text evidence="1">The sequence shown here is derived from an EMBL/GenBank/DDBJ whole genome shotgun (WGS) entry which is preliminary data.</text>
</comment>
<gene>
    <name evidence="1" type="ORF">HMPREF9449_02429</name>
</gene>
<evidence type="ECO:0008006" key="3">
    <source>
        <dbReference type="Google" id="ProtNLM"/>
    </source>
</evidence>
<dbReference type="STRING" id="742817.HMPREF9449_02429"/>
<organism evidence="1 2">
    <name type="scientific">Odoribacter laneus YIT 12061</name>
    <dbReference type="NCBI Taxonomy" id="742817"/>
    <lineage>
        <taxon>Bacteria</taxon>
        <taxon>Pseudomonadati</taxon>
        <taxon>Bacteroidota</taxon>
        <taxon>Bacteroidia</taxon>
        <taxon>Bacteroidales</taxon>
        <taxon>Odoribacteraceae</taxon>
        <taxon>Odoribacter</taxon>
    </lineage>
</organism>
<dbReference type="Proteomes" id="UP000004892">
    <property type="component" value="Unassembled WGS sequence"/>
</dbReference>
<dbReference type="RefSeq" id="WP_009137575.1">
    <property type="nucleotide sequence ID" value="NZ_JH594596.1"/>
</dbReference>
<dbReference type="GeneID" id="98069968"/>
<sequence length="286" mass="33975">MFKYFLFSFFIVLLFSCRSVKETVVPKEVVNISEGKLYKNLEANELDYRSLYAKKVDVSIQINGKENKLKGVLKIERDSFIWMSVTAPLGIEVARILLTSDSVKFVDSYNKKYLLTDYDFFYNEFGIRLGFTCIQRILTNAYLNLDDCNQINLKSGKFKFEKTDKDYVLSTVQKKALNRKLKKFFKKKRKNKDFALVLQKLHIEPDYFRPYKLTLEDLEEDMRVSANYSHFKTYENKIFPEKLAFELFFEDNEIKLELKFTRLEFNINVVPNLRIPSKYKNILPEN</sequence>
<dbReference type="HOGENOM" id="CLU_079899_1_1_10"/>
<evidence type="ECO:0000313" key="1">
    <source>
        <dbReference type="EMBL" id="EHP46812.1"/>
    </source>
</evidence>
<dbReference type="PATRIC" id="fig|742817.3.peg.2600"/>
<reference evidence="1 2" key="1">
    <citation type="submission" date="2012-01" db="EMBL/GenBank/DDBJ databases">
        <title>The Genome Sequence of Odoribacter laneus YIT 12061.</title>
        <authorList>
            <consortium name="The Broad Institute Genome Sequencing Platform"/>
            <person name="Earl A."/>
            <person name="Ward D."/>
            <person name="Feldgarden M."/>
            <person name="Gevers D."/>
            <person name="Morotomi M."/>
            <person name="Young S.K."/>
            <person name="Zeng Q."/>
            <person name="Gargeya S."/>
            <person name="Fitzgerald M."/>
            <person name="Haas B."/>
            <person name="Abouelleil A."/>
            <person name="Alvarado L."/>
            <person name="Arachchi H.M."/>
            <person name="Berlin A."/>
            <person name="Chapman S.B."/>
            <person name="Gearin G."/>
            <person name="Goldberg J."/>
            <person name="Griggs A."/>
            <person name="Gujja S."/>
            <person name="Hansen M."/>
            <person name="Heiman D."/>
            <person name="Howarth C."/>
            <person name="Larimer J."/>
            <person name="Lui A."/>
            <person name="MacDonald P.J.P."/>
            <person name="McCowen C."/>
            <person name="Montmayeur A."/>
            <person name="Murphy C."/>
            <person name="Neiman D."/>
            <person name="Pearson M."/>
            <person name="Priest M."/>
            <person name="Roberts A."/>
            <person name="Saif S."/>
            <person name="Shea T."/>
            <person name="Sisk P."/>
            <person name="Stolte C."/>
            <person name="Sykes S."/>
            <person name="Wortman J."/>
            <person name="Nusbaum C."/>
            <person name="Birren B."/>
        </authorList>
    </citation>
    <scope>NUCLEOTIDE SEQUENCE [LARGE SCALE GENOMIC DNA]</scope>
    <source>
        <strain evidence="1 2">YIT 12061</strain>
    </source>
</reference>
<dbReference type="PROSITE" id="PS51257">
    <property type="entry name" value="PROKAR_LIPOPROTEIN"/>
    <property type="match status" value="1"/>
</dbReference>
<dbReference type="eggNOG" id="ENOG5032R9M">
    <property type="taxonomic scope" value="Bacteria"/>
</dbReference>
<name>H1DJ50_9BACT</name>
<dbReference type="EMBL" id="ADMC01000025">
    <property type="protein sequence ID" value="EHP46812.1"/>
    <property type="molecule type" value="Genomic_DNA"/>
</dbReference>
<protein>
    <recommendedName>
        <fullName evidence="3">DUF4292 domain-containing protein</fullName>
    </recommendedName>
</protein>
<dbReference type="AlphaFoldDB" id="H1DJ50"/>